<dbReference type="GO" id="GO:0004674">
    <property type="term" value="F:protein serine/threonine kinase activity"/>
    <property type="evidence" value="ECO:0007669"/>
    <property type="project" value="UniProtKB-KW"/>
</dbReference>
<dbReference type="GO" id="GO:0005886">
    <property type="term" value="C:plasma membrane"/>
    <property type="evidence" value="ECO:0007669"/>
    <property type="project" value="TreeGrafter"/>
</dbReference>
<dbReference type="InterPro" id="IPR045272">
    <property type="entry name" value="ANXUR1/2-like"/>
</dbReference>
<accession>A0AAU9MKT7</accession>
<evidence type="ECO:0000256" key="1">
    <source>
        <dbReference type="ARBA" id="ARBA00022527"/>
    </source>
</evidence>
<evidence type="ECO:0000256" key="5">
    <source>
        <dbReference type="ARBA" id="ARBA00022840"/>
    </source>
</evidence>
<reference evidence="7 8" key="1">
    <citation type="submission" date="2022-01" db="EMBL/GenBank/DDBJ databases">
        <authorList>
            <person name="Xiong W."/>
            <person name="Schranz E."/>
        </authorList>
    </citation>
    <scope>NUCLEOTIDE SEQUENCE [LARGE SCALE GENOMIC DNA]</scope>
</reference>
<dbReference type="PROSITE" id="PS50011">
    <property type="entry name" value="PROTEIN_KINASE_DOM"/>
    <property type="match status" value="1"/>
</dbReference>
<evidence type="ECO:0000313" key="7">
    <source>
        <dbReference type="EMBL" id="CAH1427671.1"/>
    </source>
</evidence>
<dbReference type="PANTHER" id="PTHR27003">
    <property type="entry name" value="OS07G0166700 PROTEIN"/>
    <property type="match status" value="1"/>
</dbReference>
<keyword evidence="4" id="KW-0418">Kinase</keyword>
<sequence length="435" mass="50291">MVWKEMVAKWKEMLMRWRETTLLAVPPIGPPIPDELLSSIGKEYDHLKIQMADIILATDNFSSSKLIGRGGFGPVYKGELSLPTGSTMVAFKCLDHRSYQGNTEFWKEIMMLSKRKHENLVSLLHFCIKNDERVLVYEYAARGSLDHYLSDAKTLKWNQRLCICIEVARALNYLHDPVETQQRVLHRDMKSSNILLDHNWTAKVSDFGLSKIGPANQPQTYLITNVVGTPGYTDPLYSETCLLTKESDVYSFGVVLFEVMCGRLCYDCNTSGELTAILVPEWKNFYDENKLHDIIFQDLKEQMVWDSLIIFAAIARRCLETDRKERPTMDEILNELEVALDKQENTTFDDHLFKISKLAIPPLPYKSRKELILRLSNGILVDEGKRWLWINERKQISEMESATESFRTSNKINNFTYISRLEVGSFYPYLPSKNQ</sequence>
<organism evidence="7 8">
    <name type="scientific">Lactuca virosa</name>
    <dbReference type="NCBI Taxonomy" id="75947"/>
    <lineage>
        <taxon>Eukaryota</taxon>
        <taxon>Viridiplantae</taxon>
        <taxon>Streptophyta</taxon>
        <taxon>Embryophyta</taxon>
        <taxon>Tracheophyta</taxon>
        <taxon>Spermatophyta</taxon>
        <taxon>Magnoliopsida</taxon>
        <taxon>eudicotyledons</taxon>
        <taxon>Gunneridae</taxon>
        <taxon>Pentapetalae</taxon>
        <taxon>asterids</taxon>
        <taxon>campanulids</taxon>
        <taxon>Asterales</taxon>
        <taxon>Asteraceae</taxon>
        <taxon>Cichorioideae</taxon>
        <taxon>Cichorieae</taxon>
        <taxon>Lactucinae</taxon>
        <taxon>Lactuca</taxon>
    </lineage>
</organism>
<dbReference type="GO" id="GO:0004714">
    <property type="term" value="F:transmembrane receptor protein tyrosine kinase activity"/>
    <property type="evidence" value="ECO:0007669"/>
    <property type="project" value="InterPro"/>
</dbReference>
<keyword evidence="5" id="KW-0067">ATP-binding</keyword>
<dbReference type="Gene3D" id="3.30.200.20">
    <property type="entry name" value="Phosphorylase Kinase, domain 1"/>
    <property type="match status" value="1"/>
</dbReference>
<dbReference type="PROSITE" id="PS00108">
    <property type="entry name" value="PROTEIN_KINASE_ST"/>
    <property type="match status" value="1"/>
</dbReference>
<dbReference type="Pfam" id="PF00069">
    <property type="entry name" value="Pkinase"/>
    <property type="match status" value="1"/>
</dbReference>
<keyword evidence="8" id="KW-1185">Reference proteome</keyword>
<dbReference type="SMART" id="SM00220">
    <property type="entry name" value="S_TKc"/>
    <property type="match status" value="1"/>
</dbReference>
<protein>
    <recommendedName>
        <fullName evidence="6">Protein kinase domain-containing protein</fullName>
    </recommendedName>
</protein>
<evidence type="ECO:0000256" key="4">
    <source>
        <dbReference type="ARBA" id="ARBA00022777"/>
    </source>
</evidence>
<name>A0AAU9MKT7_9ASTR</name>
<dbReference type="EMBL" id="CAKMRJ010002223">
    <property type="protein sequence ID" value="CAH1427671.1"/>
    <property type="molecule type" value="Genomic_DNA"/>
</dbReference>
<dbReference type="InterPro" id="IPR008271">
    <property type="entry name" value="Ser/Thr_kinase_AS"/>
</dbReference>
<keyword evidence="3" id="KW-0547">Nucleotide-binding</keyword>
<keyword evidence="2" id="KW-0808">Transferase</keyword>
<keyword evidence="1" id="KW-0723">Serine/threonine-protein kinase</keyword>
<dbReference type="Proteomes" id="UP001157418">
    <property type="component" value="Unassembled WGS sequence"/>
</dbReference>
<evidence type="ECO:0000256" key="2">
    <source>
        <dbReference type="ARBA" id="ARBA00022679"/>
    </source>
</evidence>
<dbReference type="InterPro" id="IPR011009">
    <property type="entry name" value="Kinase-like_dom_sf"/>
</dbReference>
<evidence type="ECO:0000256" key="3">
    <source>
        <dbReference type="ARBA" id="ARBA00022741"/>
    </source>
</evidence>
<dbReference type="PANTHER" id="PTHR27003:SF380">
    <property type="entry name" value="MITOGEN-ACTIVATED PROTEIN (MAP) KINASE KINASE KINASE STE11, CRYPTOCOCCUS-RELATED"/>
    <property type="match status" value="1"/>
</dbReference>
<gene>
    <name evidence="7" type="ORF">LVIROSA_LOCUS14658</name>
</gene>
<dbReference type="GO" id="GO:0009506">
    <property type="term" value="C:plasmodesma"/>
    <property type="evidence" value="ECO:0007669"/>
    <property type="project" value="TreeGrafter"/>
</dbReference>
<feature type="domain" description="Protein kinase" evidence="6">
    <location>
        <begin position="61"/>
        <end position="340"/>
    </location>
</feature>
<dbReference type="SUPFAM" id="SSF56112">
    <property type="entry name" value="Protein kinase-like (PK-like)"/>
    <property type="match status" value="1"/>
</dbReference>
<dbReference type="GO" id="GO:0005524">
    <property type="term" value="F:ATP binding"/>
    <property type="evidence" value="ECO:0007669"/>
    <property type="project" value="UniProtKB-KW"/>
</dbReference>
<proteinExistence type="predicted"/>
<dbReference type="AlphaFoldDB" id="A0AAU9MKT7"/>
<dbReference type="Gene3D" id="1.10.510.10">
    <property type="entry name" value="Transferase(Phosphotransferase) domain 1"/>
    <property type="match status" value="1"/>
</dbReference>
<dbReference type="InterPro" id="IPR000719">
    <property type="entry name" value="Prot_kinase_dom"/>
</dbReference>
<evidence type="ECO:0000259" key="6">
    <source>
        <dbReference type="PROSITE" id="PS50011"/>
    </source>
</evidence>
<comment type="caution">
    <text evidence="7">The sequence shown here is derived from an EMBL/GenBank/DDBJ whole genome shotgun (WGS) entry which is preliminary data.</text>
</comment>
<dbReference type="FunFam" id="3.30.200.20:FF:000039">
    <property type="entry name" value="receptor-like protein kinase FERONIA"/>
    <property type="match status" value="1"/>
</dbReference>
<evidence type="ECO:0000313" key="8">
    <source>
        <dbReference type="Proteomes" id="UP001157418"/>
    </source>
</evidence>